<evidence type="ECO:0000313" key="1">
    <source>
        <dbReference type="EMBL" id="GBP11254.1"/>
    </source>
</evidence>
<evidence type="ECO:0000313" key="2">
    <source>
        <dbReference type="Proteomes" id="UP000299102"/>
    </source>
</evidence>
<dbReference type="EMBL" id="BGZK01009159">
    <property type="protein sequence ID" value="GBP11254.1"/>
    <property type="molecule type" value="Genomic_DNA"/>
</dbReference>
<dbReference type="AlphaFoldDB" id="A0A4C1TAT2"/>
<reference evidence="1 2" key="1">
    <citation type="journal article" date="2019" name="Commun. Biol.">
        <title>The bagworm genome reveals a unique fibroin gene that provides high tensile strength.</title>
        <authorList>
            <person name="Kono N."/>
            <person name="Nakamura H."/>
            <person name="Ohtoshi R."/>
            <person name="Tomita M."/>
            <person name="Numata K."/>
            <person name="Arakawa K."/>
        </authorList>
    </citation>
    <scope>NUCLEOTIDE SEQUENCE [LARGE SCALE GENOMIC DNA]</scope>
</reference>
<organism evidence="1 2">
    <name type="scientific">Eumeta variegata</name>
    <name type="common">Bagworm moth</name>
    <name type="synonym">Eumeta japonica</name>
    <dbReference type="NCBI Taxonomy" id="151549"/>
    <lineage>
        <taxon>Eukaryota</taxon>
        <taxon>Metazoa</taxon>
        <taxon>Ecdysozoa</taxon>
        <taxon>Arthropoda</taxon>
        <taxon>Hexapoda</taxon>
        <taxon>Insecta</taxon>
        <taxon>Pterygota</taxon>
        <taxon>Neoptera</taxon>
        <taxon>Endopterygota</taxon>
        <taxon>Lepidoptera</taxon>
        <taxon>Glossata</taxon>
        <taxon>Ditrysia</taxon>
        <taxon>Tineoidea</taxon>
        <taxon>Psychidae</taxon>
        <taxon>Oiketicinae</taxon>
        <taxon>Eumeta</taxon>
    </lineage>
</organism>
<gene>
    <name evidence="1" type="ORF">EVAR_72833_1</name>
</gene>
<comment type="caution">
    <text evidence="1">The sequence shown here is derived from an EMBL/GenBank/DDBJ whole genome shotgun (WGS) entry which is preliminary data.</text>
</comment>
<protein>
    <submittedName>
        <fullName evidence="1">Uncharacterized protein</fullName>
    </submittedName>
</protein>
<keyword evidence="2" id="KW-1185">Reference proteome</keyword>
<name>A0A4C1TAT2_EUMVA</name>
<accession>A0A4C1TAT2</accession>
<sequence>MPVQSRFHQLPKVFPNVDDAVKVDVEPVLSLKEDSVVADRLCCEKLELLDCKVLVLLKLALRSFVRSFVVAWQLADFAPVGGRLVKLVSLVTEVLTVLIN</sequence>
<dbReference type="Proteomes" id="UP000299102">
    <property type="component" value="Unassembled WGS sequence"/>
</dbReference>
<proteinExistence type="predicted"/>